<gene>
    <name evidence="2" type="ORF">B0A73_20990</name>
    <name evidence="1" type="ORF">IW18_13435</name>
</gene>
<dbReference type="EMBL" id="JPRK01000011">
    <property type="protein sequence ID" value="KIO52127.1"/>
    <property type="molecule type" value="Genomic_DNA"/>
</dbReference>
<sequence length="255" mass="28957">MNKILIFSIIFLSLVGLSSCSQEEIKTYKDTDNIYFSRAYFPLFSTDPVIDSTGFSFGLENPSIKEKVYKLAVRVQGTVSTVDRKIKLTVDPSSTAILGTHFTLPENILFHAGKEVDTIPVTVKRTTDMKTNKFTLVLNLEENEFFSTKMQSKVINVITKKTISYIRFKLTVEDQLTQPKGWVAGFFGPFSAKKFYLMCDLMHLDPTIFNMSPGGPGLSVPDVQYYQNFMKRYLIDQKASGNTIYEENGTEMFFP</sequence>
<comment type="caution">
    <text evidence="1">The sequence shown here is derived from an EMBL/GenBank/DDBJ whole genome shotgun (WGS) entry which is preliminary data.</text>
</comment>
<protein>
    <submittedName>
        <fullName evidence="2">DUF4843 domain-containing protein</fullName>
    </submittedName>
</protein>
<reference evidence="1 3" key="1">
    <citation type="submission" date="2015-01" db="EMBL/GenBank/DDBJ databases">
        <title>Genome of Flavobacterium hibernum DSM 12611.</title>
        <authorList>
            <person name="Stropko S.J."/>
            <person name="Pipes S.E."/>
            <person name="Newman J.D."/>
        </authorList>
    </citation>
    <scope>NUCLEOTIDE SEQUENCE [LARGE SCALE GENOMIC DNA]</scope>
    <source>
        <strain evidence="1 3">DSM 12611</strain>
    </source>
</reference>
<dbReference type="OrthoDB" id="1096291at2"/>
<evidence type="ECO:0000313" key="3">
    <source>
        <dbReference type="Proteomes" id="UP000032061"/>
    </source>
</evidence>
<dbReference type="PROSITE" id="PS51257">
    <property type="entry name" value="PROKAR_LIPOPROTEIN"/>
    <property type="match status" value="1"/>
</dbReference>
<evidence type="ECO:0000313" key="1">
    <source>
        <dbReference type="EMBL" id="KIO52127.1"/>
    </source>
</evidence>
<dbReference type="STRING" id="37752.IW18_13435"/>
<dbReference type="EMBL" id="MUGX01000035">
    <property type="protein sequence ID" value="OXA84171.1"/>
    <property type="molecule type" value="Genomic_DNA"/>
</dbReference>
<dbReference type="Proteomes" id="UP000032061">
    <property type="component" value="Unassembled WGS sequence"/>
</dbReference>
<evidence type="ECO:0000313" key="4">
    <source>
        <dbReference type="Proteomes" id="UP000198302"/>
    </source>
</evidence>
<dbReference type="InterPro" id="IPR032299">
    <property type="entry name" value="DUF4843"/>
</dbReference>
<name>A0A0D0F242_9FLAO</name>
<dbReference type="AlphaFoldDB" id="A0A0D0F242"/>
<dbReference type="RefSeq" id="WP_041518397.1">
    <property type="nucleotide sequence ID" value="NZ_JPRK01000011.1"/>
</dbReference>
<reference evidence="2 4" key="2">
    <citation type="submission" date="2016-11" db="EMBL/GenBank/DDBJ databases">
        <title>Whole genomes of Flavobacteriaceae.</title>
        <authorList>
            <person name="Stine C."/>
            <person name="Li C."/>
            <person name="Tadesse D."/>
        </authorList>
    </citation>
    <scope>NUCLEOTIDE SEQUENCE [LARGE SCALE GENOMIC DNA]</scope>
    <source>
        <strain evidence="2 4">ATCC 51468</strain>
    </source>
</reference>
<keyword evidence="4" id="KW-1185">Reference proteome</keyword>
<evidence type="ECO:0000313" key="2">
    <source>
        <dbReference type="EMBL" id="OXA84171.1"/>
    </source>
</evidence>
<dbReference type="Proteomes" id="UP000198302">
    <property type="component" value="Unassembled WGS sequence"/>
</dbReference>
<proteinExistence type="predicted"/>
<accession>A0A0D0F242</accession>
<dbReference type="Pfam" id="PF16132">
    <property type="entry name" value="DUF4843"/>
    <property type="match status" value="1"/>
</dbReference>
<organism evidence="1 3">
    <name type="scientific">Flavobacterium hibernum</name>
    <dbReference type="NCBI Taxonomy" id="37752"/>
    <lineage>
        <taxon>Bacteria</taxon>
        <taxon>Pseudomonadati</taxon>
        <taxon>Bacteroidota</taxon>
        <taxon>Flavobacteriia</taxon>
        <taxon>Flavobacteriales</taxon>
        <taxon>Flavobacteriaceae</taxon>
        <taxon>Flavobacterium</taxon>
    </lineage>
</organism>